<protein>
    <submittedName>
        <fullName evidence="1">Uncharacterized protein</fullName>
    </submittedName>
</protein>
<dbReference type="AlphaFoldDB" id="A0A512CA75"/>
<comment type="caution">
    <text evidence="1">The sequence shown here is derived from an EMBL/GenBank/DDBJ whole genome shotgun (WGS) entry which is preliminary data.</text>
</comment>
<accession>A0A512CA75</accession>
<evidence type="ECO:0000313" key="1">
    <source>
        <dbReference type="EMBL" id="GEO21108.1"/>
    </source>
</evidence>
<name>A0A512CA75_9BACT</name>
<organism evidence="1 2">
    <name type="scientific">Cyclobacterium qasimii</name>
    <dbReference type="NCBI Taxonomy" id="1350429"/>
    <lineage>
        <taxon>Bacteria</taxon>
        <taxon>Pseudomonadati</taxon>
        <taxon>Bacteroidota</taxon>
        <taxon>Cytophagia</taxon>
        <taxon>Cytophagales</taxon>
        <taxon>Cyclobacteriaceae</taxon>
        <taxon>Cyclobacterium</taxon>
    </lineage>
</organism>
<evidence type="ECO:0000313" key="2">
    <source>
        <dbReference type="Proteomes" id="UP000321301"/>
    </source>
</evidence>
<keyword evidence="2" id="KW-1185">Reference proteome</keyword>
<dbReference type="Proteomes" id="UP000321301">
    <property type="component" value="Unassembled WGS sequence"/>
</dbReference>
<dbReference type="EMBL" id="BJYV01000006">
    <property type="protein sequence ID" value="GEO21108.1"/>
    <property type="molecule type" value="Genomic_DNA"/>
</dbReference>
<proteinExistence type="predicted"/>
<sequence length="241" mass="26922">MTSDQEDLAPIDTKTISSEEISEMMGLMEEVDLMVMSTMQQDLSQQRLIPLLDELSCPGTMITRDDKIGQVKVDFGSGCVSDRGMERIGNLTINYSGGILSKGSILTIDFENFSLNGHQMNGQRKLENLGYDASTRTLSFSSSVKNFKMTNLNGQEFNLDQSYIRELELSTENEGFRIYLKGNGSLTAQDYSKTTFEIVQPFKYMQKCIESGSYDPIEGSLQISTNTYQNKIVSFESLGCS</sequence>
<reference evidence="1 2" key="1">
    <citation type="submission" date="2019-07" db="EMBL/GenBank/DDBJ databases">
        <title>Whole genome shotgun sequence of Cyclobacterium qasimii NBRC 106168.</title>
        <authorList>
            <person name="Hosoyama A."/>
            <person name="Uohara A."/>
            <person name="Ohji S."/>
            <person name="Ichikawa N."/>
        </authorList>
    </citation>
    <scope>NUCLEOTIDE SEQUENCE [LARGE SCALE GENOMIC DNA]</scope>
    <source>
        <strain evidence="1 2">NBRC 106168</strain>
    </source>
</reference>
<gene>
    <name evidence="1" type="ORF">CQA01_16420</name>
</gene>